<dbReference type="GO" id="GO:0042602">
    <property type="term" value="F:riboflavin reductase (NADPH) activity"/>
    <property type="evidence" value="ECO:0007669"/>
    <property type="project" value="TreeGrafter"/>
</dbReference>
<sequence length="212" mass="23297">MNVPIKVALIGATGKVGKPLLKQLLDQGYQVKSLIRKPQSYSITHPSMEIVAGDIKDLETVTELVKGCDAVISVIGQLKDEPLISSLAASNLIHAMNKEQISRYIFLTGLTLDMPGDQKSAANQQGSAWMKQTFPVVVADKEKAVELLQQSNIDWTIVRLPWIEETEEKKQLVVDLQDCLGEKVSTAGLAAFLIEQLSDPRFIRKAPFVASI</sequence>
<organism evidence="2 3">
    <name type="scientific">Pedobacter steynii</name>
    <dbReference type="NCBI Taxonomy" id="430522"/>
    <lineage>
        <taxon>Bacteria</taxon>
        <taxon>Pseudomonadati</taxon>
        <taxon>Bacteroidota</taxon>
        <taxon>Sphingobacteriia</taxon>
        <taxon>Sphingobacteriales</taxon>
        <taxon>Sphingobacteriaceae</taxon>
        <taxon>Pedobacter</taxon>
    </lineage>
</organism>
<dbReference type="Gene3D" id="3.40.50.720">
    <property type="entry name" value="NAD(P)-binding Rossmann-like Domain"/>
    <property type="match status" value="1"/>
</dbReference>
<name>A0A1H0B4I8_9SPHI</name>
<dbReference type="InterPro" id="IPR036291">
    <property type="entry name" value="NAD(P)-bd_dom_sf"/>
</dbReference>
<reference evidence="3" key="1">
    <citation type="submission" date="2016-10" db="EMBL/GenBank/DDBJ databases">
        <authorList>
            <person name="Varghese N."/>
            <person name="Submissions S."/>
        </authorList>
    </citation>
    <scope>NUCLEOTIDE SEQUENCE [LARGE SCALE GENOMIC DNA]</scope>
    <source>
        <strain evidence="3">DSM 19110</strain>
    </source>
</reference>
<evidence type="ECO:0000313" key="2">
    <source>
        <dbReference type="EMBL" id="SDN40580.1"/>
    </source>
</evidence>
<dbReference type="GO" id="GO:0004074">
    <property type="term" value="F:biliverdin reductase [NAD(P)H] activity"/>
    <property type="evidence" value="ECO:0007669"/>
    <property type="project" value="TreeGrafter"/>
</dbReference>
<protein>
    <submittedName>
        <fullName evidence="2">Putative NADH-flavin reductase</fullName>
    </submittedName>
</protein>
<dbReference type="OrthoDB" id="9790734at2"/>
<accession>A0A1H0B4I8</accession>
<dbReference type="SUPFAM" id="SSF51735">
    <property type="entry name" value="NAD(P)-binding Rossmann-fold domains"/>
    <property type="match status" value="1"/>
</dbReference>
<proteinExistence type="predicted"/>
<dbReference type="RefSeq" id="WP_074610552.1">
    <property type="nucleotide sequence ID" value="NZ_FNGY01000007.1"/>
</dbReference>
<dbReference type="EMBL" id="FNGY01000007">
    <property type="protein sequence ID" value="SDN40580.1"/>
    <property type="molecule type" value="Genomic_DNA"/>
</dbReference>
<gene>
    <name evidence="2" type="ORF">SAMN05421820_107304</name>
</gene>
<dbReference type="InterPro" id="IPR016040">
    <property type="entry name" value="NAD(P)-bd_dom"/>
</dbReference>
<evidence type="ECO:0000259" key="1">
    <source>
        <dbReference type="Pfam" id="PF13460"/>
    </source>
</evidence>
<dbReference type="AlphaFoldDB" id="A0A1H0B4I8"/>
<evidence type="ECO:0000313" key="3">
    <source>
        <dbReference type="Proteomes" id="UP000183200"/>
    </source>
</evidence>
<feature type="domain" description="NAD(P)-binding" evidence="1">
    <location>
        <begin position="11"/>
        <end position="200"/>
    </location>
</feature>
<dbReference type="InterPro" id="IPR051606">
    <property type="entry name" value="Polyketide_Oxido-like"/>
</dbReference>
<keyword evidence="3" id="KW-1185">Reference proteome</keyword>
<dbReference type="Pfam" id="PF13460">
    <property type="entry name" value="NAD_binding_10"/>
    <property type="match status" value="1"/>
</dbReference>
<dbReference type="PANTHER" id="PTHR43355:SF2">
    <property type="entry name" value="FLAVIN REDUCTASE (NADPH)"/>
    <property type="match status" value="1"/>
</dbReference>
<dbReference type="PANTHER" id="PTHR43355">
    <property type="entry name" value="FLAVIN REDUCTASE (NADPH)"/>
    <property type="match status" value="1"/>
</dbReference>
<dbReference type="Proteomes" id="UP000183200">
    <property type="component" value="Unassembled WGS sequence"/>
</dbReference>